<evidence type="ECO:0000256" key="2">
    <source>
        <dbReference type="ARBA" id="ARBA00023015"/>
    </source>
</evidence>
<dbReference type="InterPro" id="IPR011006">
    <property type="entry name" value="CheY-like_superfamily"/>
</dbReference>
<dbReference type="Gene3D" id="3.40.50.2300">
    <property type="match status" value="1"/>
</dbReference>
<dbReference type="PANTHER" id="PTHR43214:SF24">
    <property type="entry name" value="TRANSCRIPTIONAL REGULATORY PROTEIN NARL-RELATED"/>
    <property type="match status" value="1"/>
</dbReference>
<keyword evidence="9" id="KW-1185">Reference proteome</keyword>
<dbReference type="SUPFAM" id="SSF46894">
    <property type="entry name" value="C-terminal effector domain of the bipartite response regulators"/>
    <property type="match status" value="1"/>
</dbReference>
<evidence type="ECO:0000259" key="6">
    <source>
        <dbReference type="PROSITE" id="PS50043"/>
    </source>
</evidence>
<dbReference type="InterPro" id="IPR000792">
    <property type="entry name" value="Tscrpt_reg_LuxR_C"/>
</dbReference>
<keyword evidence="4" id="KW-0804">Transcription</keyword>
<dbReference type="CDD" id="cd17535">
    <property type="entry name" value="REC_NarL-like"/>
    <property type="match status" value="1"/>
</dbReference>
<keyword evidence="3" id="KW-0238">DNA-binding</keyword>
<dbReference type="PROSITE" id="PS00622">
    <property type="entry name" value="HTH_LUXR_1"/>
    <property type="match status" value="1"/>
</dbReference>
<evidence type="ECO:0000259" key="7">
    <source>
        <dbReference type="PROSITE" id="PS50110"/>
    </source>
</evidence>
<dbReference type="PANTHER" id="PTHR43214">
    <property type="entry name" value="TWO-COMPONENT RESPONSE REGULATOR"/>
    <property type="match status" value="1"/>
</dbReference>
<dbReference type="EMBL" id="JBBEGN010000009">
    <property type="protein sequence ID" value="MEJ2869912.1"/>
    <property type="molecule type" value="Genomic_DNA"/>
</dbReference>
<accession>A0ABU8MRI1</accession>
<dbReference type="Pfam" id="PF00196">
    <property type="entry name" value="GerE"/>
    <property type="match status" value="1"/>
</dbReference>
<dbReference type="PROSITE" id="PS50043">
    <property type="entry name" value="HTH_LUXR_2"/>
    <property type="match status" value="1"/>
</dbReference>
<proteinExistence type="predicted"/>
<dbReference type="SMART" id="SM00448">
    <property type="entry name" value="REC"/>
    <property type="match status" value="1"/>
</dbReference>
<evidence type="ECO:0000256" key="4">
    <source>
        <dbReference type="ARBA" id="ARBA00023163"/>
    </source>
</evidence>
<dbReference type="SUPFAM" id="SSF52172">
    <property type="entry name" value="CheY-like"/>
    <property type="match status" value="1"/>
</dbReference>
<keyword evidence="2" id="KW-0805">Transcription regulation</keyword>
<evidence type="ECO:0000256" key="3">
    <source>
        <dbReference type="ARBA" id="ARBA00023125"/>
    </source>
</evidence>
<protein>
    <submittedName>
        <fullName evidence="8">Response regulator transcription factor</fullName>
    </submittedName>
</protein>
<feature type="domain" description="Response regulatory" evidence="7">
    <location>
        <begin position="5"/>
        <end position="122"/>
    </location>
</feature>
<gene>
    <name evidence="8" type="ORF">WCD74_19240</name>
</gene>
<feature type="domain" description="HTH luxR-type" evidence="6">
    <location>
        <begin position="149"/>
        <end position="214"/>
    </location>
</feature>
<name>A0ABU8MRI1_9PSEU</name>
<dbReference type="InterPro" id="IPR039420">
    <property type="entry name" value="WalR-like"/>
</dbReference>
<dbReference type="InterPro" id="IPR016032">
    <property type="entry name" value="Sig_transdc_resp-reg_C-effctor"/>
</dbReference>
<evidence type="ECO:0000256" key="1">
    <source>
        <dbReference type="ARBA" id="ARBA00022553"/>
    </source>
</evidence>
<dbReference type="InterPro" id="IPR058245">
    <property type="entry name" value="NreC/VraR/RcsB-like_REC"/>
</dbReference>
<sequence>MDGLRVLLADDEPMVRSGARMMLEADGHEVVGEAGDGEEAVRLARALRPDVVLMDIRMPRVDGLRATRLLAGPDAADPLPVIVLTTFDLDENVHAALRAGARGFLLKNAGPRLLTEAVRAAADGGSLIAPSVTTRLLEHFATTGPSAGGGRLVDPLTDRESEVVRAVASGDTNPEIAERLVISLSTVKVHVAAAQRKIGARNRTEVAVWAWETGLARRG</sequence>
<evidence type="ECO:0000313" key="8">
    <source>
        <dbReference type="EMBL" id="MEJ2869912.1"/>
    </source>
</evidence>
<dbReference type="Pfam" id="PF00072">
    <property type="entry name" value="Response_reg"/>
    <property type="match status" value="1"/>
</dbReference>
<dbReference type="CDD" id="cd06170">
    <property type="entry name" value="LuxR_C_like"/>
    <property type="match status" value="1"/>
</dbReference>
<dbReference type="InterPro" id="IPR001789">
    <property type="entry name" value="Sig_transdc_resp-reg_receiver"/>
</dbReference>
<evidence type="ECO:0000256" key="5">
    <source>
        <dbReference type="PROSITE-ProRule" id="PRU00169"/>
    </source>
</evidence>
<dbReference type="SMART" id="SM00421">
    <property type="entry name" value="HTH_LUXR"/>
    <property type="match status" value="1"/>
</dbReference>
<dbReference type="PROSITE" id="PS50110">
    <property type="entry name" value="RESPONSE_REGULATORY"/>
    <property type="match status" value="1"/>
</dbReference>
<dbReference type="Proteomes" id="UP001385809">
    <property type="component" value="Unassembled WGS sequence"/>
</dbReference>
<feature type="modified residue" description="4-aspartylphosphate" evidence="5">
    <location>
        <position position="55"/>
    </location>
</feature>
<evidence type="ECO:0000313" key="9">
    <source>
        <dbReference type="Proteomes" id="UP001385809"/>
    </source>
</evidence>
<dbReference type="PRINTS" id="PR00038">
    <property type="entry name" value="HTHLUXR"/>
</dbReference>
<comment type="caution">
    <text evidence="8">The sequence shown here is derived from an EMBL/GenBank/DDBJ whole genome shotgun (WGS) entry which is preliminary data.</text>
</comment>
<organism evidence="8 9">
    <name type="scientific">Actinomycetospora aurantiaca</name>
    <dbReference type="NCBI Taxonomy" id="3129233"/>
    <lineage>
        <taxon>Bacteria</taxon>
        <taxon>Bacillati</taxon>
        <taxon>Actinomycetota</taxon>
        <taxon>Actinomycetes</taxon>
        <taxon>Pseudonocardiales</taxon>
        <taxon>Pseudonocardiaceae</taxon>
        <taxon>Actinomycetospora</taxon>
    </lineage>
</organism>
<reference evidence="8 9" key="1">
    <citation type="submission" date="2024-03" db="EMBL/GenBank/DDBJ databases">
        <title>Actinomycetospora sp. OC33-EN08, a novel actinomycete isolated from wild orchid (Aerides multiflora).</title>
        <authorList>
            <person name="Suriyachadkun C."/>
        </authorList>
    </citation>
    <scope>NUCLEOTIDE SEQUENCE [LARGE SCALE GENOMIC DNA]</scope>
    <source>
        <strain evidence="8 9">OC33-EN08</strain>
    </source>
</reference>
<keyword evidence="1 5" id="KW-0597">Phosphoprotein</keyword>